<dbReference type="PANTHER" id="PTHR35402">
    <property type="entry name" value="INTEGRAL MEMBRANE PROTEIN-RELATED"/>
    <property type="match status" value="1"/>
</dbReference>
<sequence>MAEATRKIFSNITRYIDEILYLIRGRRRRRKKVSGIVEKVPTIYDEAREELLFYDVYEGTGEGLGRRIETDVDIDKIMEELEIEVLKRYSKEISYHVIRTKFLPSKVDFQYAGIKDINKYFLKLIVVSLLIGLAYFLYFLDNLPMAIISGIVASIVIFILGVFYPKIKLLLFRGEIKMQILVTLLTMISLLNAGMSLQEAIKNIADSPEFGIPSFEFRSIIKDIERGYSLK</sequence>
<protein>
    <recommendedName>
        <fullName evidence="7">Type II secretion system protein GspF domain-containing protein</fullName>
    </recommendedName>
</protein>
<evidence type="ECO:0000313" key="8">
    <source>
        <dbReference type="EMBL" id="HIQ32483.1"/>
    </source>
</evidence>
<feature type="transmembrane region" description="Helical" evidence="6">
    <location>
        <begin position="146"/>
        <end position="164"/>
    </location>
</feature>
<organism evidence="8 9">
    <name type="scientific">Methanothermococcus okinawensis</name>
    <dbReference type="NCBI Taxonomy" id="155863"/>
    <lineage>
        <taxon>Archaea</taxon>
        <taxon>Methanobacteriati</taxon>
        <taxon>Methanobacteriota</taxon>
        <taxon>Methanomada group</taxon>
        <taxon>Methanococci</taxon>
        <taxon>Methanococcales</taxon>
        <taxon>Methanococcaceae</taxon>
        <taxon>Methanothermococcus</taxon>
    </lineage>
</organism>
<reference evidence="8" key="1">
    <citation type="journal article" date="2020" name="ISME J.">
        <title>Gammaproteobacteria mediating utilization of methyl-, sulfur- and petroleum organic compounds in deep ocean hydrothermal plumes.</title>
        <authorList>
            <person name="Zhou Z."/>
            <person name="Liu Y."/>
            <person name="Pan J."/>
            <person name="Cron B.R."/>
            <person name="Toner B.M."/>
            <person name="Anantharaman K."/>
            <person name="Breier J.A."/>
            <person name="Dick G.J."/>
            <person name="Li M."/>
        </authorList>
    </citation>
    <scope>NUCLEOTIDE SEQUENCE</scope>
    <source>
        <strain evidence="8">SZUA-1534</strain>
    </source>
</reference>
<evidence type="ECO:0000256" key="1">
    <source>
        <dbReference type="ARBA" id="ARBA00004651"/>
    </source>
</evidence>
<feature type="transmembrane region" description="Helical" evidence="6">
    <location>
        <begin position="176"/>
        <end position="195"/>
    </location>
</feature>
<keyword evidence="2" id="KW-1003">Cell membrane</keyword>
<evidence type="ECO:0000259" key="7">
    <source>
        <dbReference type="Pfam" id="PF00482"/>
    </source>
</evidence>
<proteinExistence type="predicted"/>
<comment type="caution">
    <text evidence="8">The sequence shown here is derived from an EMBL/GenBank/DDBJ whole genome shotgun (WGS) entry which is preliminary data.</text>
</comment>
<name>A0A833EDS2_9EURY</name>
<evidence type="ECO:0000313" key="9">
    <source>
        <dbReference type="Proteomes" id="UP000623215"/>
    </source>
</evidence>
<keyword evidence="3 6" id="KW-0812">Transmembrane</keyword>
<dbReference type="InterPro" id="IPR018076">
    <property type="entry name" value="T2SS_GspF_dom"/>
</dbReference>
<feature type="transmembrane region" description="Helical" evidence="6">
    <location>
        <begin position="120"/>
        <end position="140"/>
    </location>
</feature>
<evidence type="ECO:0000256" key="5">
    <source>
        <dbReference type="ARBA" id="ARBA00023136"/>
    </source>
</evidence>
<feature type="non-terminal residue" evidence="8">
    <location>
        <position position="231"/>
    </location>
</feature>
<evidence type="ECO:0000256" key="2">
    <source>
        <dbReference type="ARBA" id="ARBA00022475"/>
    </source>
</evidence>
<dbReference type="PANTHER" id="PTHR35402:SF1">
    <property type="entry name" value="TYPE II SECRETION SYSTEM PROTEIN GSPF DOMAIN-CONTAINING PROTEIN"/>
    <property type="match status" value="1"/>
</dbReference>
<feature type="domain" description="Type II secretion system protein GspF" evidence="7">
    <location>
        <begin position="184"/>
        <end position="230"/>
    </location>
</feature>
<comment type="subcellular location">
    <subcellularLocation>
        <location evidence="1">Cell membrane</location>
        <topology evidence="1">Multi-pass membrane protein</topology>
    </subcellularLocation>
</comment>
<keyword evidence="5 6" id="KW-0472">Membrane</keyword>
<dbReference type="GO" id="GO:0005886">
    <property type="term" value="C:plasma membrane"/>
    <property type="evidence" value="ECO:0007669"/>
    <property type="project" value="UniProtKB-SubCell"/>
</dbReference>
<evidence type="ECO:0000256" key="6">
    <source>
        <dbReference type="SAM" id="Phobius"/>
    </source>
</evidence>
<accession>A0A833EDS2</accession>
<dbReference type="Pfam" id="PF00482">
    <property type="entry name" value="T2SSF"/>
    <property type="match status" value="1"/>
</dbReference>
<evidence type="ECO:0000256" key="4">
    <source>
        <dbReference type="ARBA" id="ARBA00022989"/>
    </source>
</evidence>
<dbReference type="InterPro" id="IPR056569">
    <property type="entry name" value="ArlJ-like"/>
</dbReference>
<dbReference type="Proteomes" id="UP000623215">
    <property type="component" value="Unassembled WGS sequence"/>
</dbReference>
<dbReference type="EMBL" id="DQVW01000057">
    <property type="protein sequence ID" value="HIQ32483.1"/>
    <property type="molecule type" value="Genomic_DNA"/>
</dbReference>
<evidence type="ECO:0000256" key="3">
    <source>
        <dbReference type="ARBA" id="ARBA00022692"/>
    </source>
</evidence>
<dbReference type="AlphaFoldDB" id="A0A833EDS2"/>
<keyword evidence="4 6" id="KW-1133">Transmembrane helix</keyword>
<gene>
    <name evidence="8" type="ORF">EYH55_03260</name>
</gene>